<dbReference type="GO" id="GO:0005737">
    <property type="term" value="C:cytoplasm"/>
    <property type="evidence" value="ECO:0007669"/>
    <property type="project" value="TreeGrafter"/>
</dbReference>
<dbReference type="SMART" id="SM00326">
    <property type="entry name" value="SH3"/>
    <property type="match status" value="1"/>
</dbReference>
<keyword evidence="1 3" id="KW-0728">SH3 domain</keyword>
<evidence type="ECO:0000256" key="3">
    <source>
        <dbReference type="PROSITE-ProRule" id="PRU00192"/>
    </source>
</evidence>
<evidence type="ECO:0000256" key="2">
    <source>
        <dbReference type="ARBA" id="ARBA00022468"/>
    </source>
</evidence>
<organism evidence="6 7">
    <name type="scientific">Perca flavescens</name>
    <name type="common">American yellow perch</name>
    <name type="synonym">Morone flavescens</name>
    <dbReference type="NCBI Taxonomy" id="8167"/>
    <lineage>
        <taxon>Eukaryota</taxon>
        <taxon>Metazoa</taxon>
        <taxon>Chordata</taxon>
        <taxon>Craniata</taxon>
        <taxon>Vertebrata</taxon>
        <taxon>Euteleostomi</taxon>
        <taxon>Actinopterygii</taxon>
        <taxon>Neopterygii</taxon>
        <taxon>Teleostei</taxon>
        <taxon>Neoteleostei</taxon>
        <taxon>Acanthomorphata</taxon>
        <taxon>Eupercaria</taxon>
        <taxon>Perciformes</taxon>
        <taxon>Percoidei</taxon>
        <taxon>Percidae</taxon>
        <taxon>Percinae</taxon>
        <taxon>Perca</taxon>
    </lineage>
</organism>
<evidence type="ECO:0000259" key="5">
    <source>
        <dbReference type="PROSITE" id="PS50002"/>
    </source>
</evidence>
<dbReference type="AlphaFoldDB" id="A0A484C2V1"/>
<dbReference type="SUPFAM" id="SSF50044">
    <property type="entry name" value="SH3-domain"/>
    <property type="match status" value="1"/>
</dbReference>
<evidence type="ECO:0000256" key="1">
    <source>
        <dbReference type="ARBA" id="ARBA00022443"/>
    </source>
</evidence>
<keyword evidence="2" id="KW-0343">GTPase activation</keyword>
<dbReference type="Pfam" id="PF00018">
    <property type="entry name" value="SH3_1"/>
    <property type="match status" value="1"/>
</dbReference>
<comment type="caution">
    <text evidence="6">The sequence shown here is derived from an EMBL/GenBank/DDBJ whole genome shotgun (WGS) entry which is preliminary data.</text>
</comment>
<dbReference type="STRING" id="8167.A0A484C2V1"/>
<dbReference type="InterPro" id="IPR036028">
    <property type="entry name" value="SH3-like_dom_sf"/>
</dbReference>
<dbReference type="PANTHER" id="PTHR23176:SF104">
    <property type="entry name" value="RHO GTPASE-ACTIVATING PROTEIN 27"/>
    <property type="match status" value="1"/>
</dbReference>
<dbReference type="Gene3D" id="2.30.30.40">
    <property type="entry name" value="SH3 Domains"/>
    <property type="match status" value="1"/>
</dbReference>
<feature type="domain" description="SH3" evidence="5">
    <location>
        <begin position="10"/>
        <end position="75"/>
    </location>
</feature>
<name>A0A484C2V1_PERFV</name>
<keyword evidence="7" id="KW-1185">Reference proteome</keyword>
<proteinExistence type="predicted"/>
<evidence type="ECO:0000313" key="7">
    <source>
        <dbReference type="Proteomes" id="UP000295070"/>
    </source>
</evidence>
<reference evidence="6 7" key="1">
    <citation type="submission" date="2019-01" db="EMBL/GenBank/DDBJ databases">
        <title>A chromosome-scale genome assembly of the yellow perch, Perca flavescens.</title>
        <authorList>
            <person name="Feron R."/>
            <person name="Morvezen R."/>
            <person name="Bestin A."/>
            <person name="Haffray P."/>
            <person name="Klopp C."/>
            <person name="Zahm M."/>
            <person name="Cabau C."/>
            <person name="Roques C."/>
            <person name="Donnadieu C."/>
            <person name="Bouchez O."/>
            <person name="Christie M."/>
            <person name="Larson W."/>
            <person name="Guiguen Y."/>
        </authorList>
    </citation>
    <scope>NUCLEOTIDE SEQUENCE [LARGE SCALE GENOMIC DNA]</scope>
    <source>
        <strain evidence="6">YP-PL-M2</strain>
        <tissue evidence="6">Blood</tissue>
    </source>
</reference>
<feature type="region of interest" description="Disordered" evidence="4">
    <location>
        <begin position="76"/>
        <end position="95"/>
    </location>
</feature>
<accession>A0A484C2V1</accession>
<dbReference type="PANTHER" id="PTHR23176">
    <property type="entry name" value="RHO/RAC/CDC GTPASE-ACTIVATING PROTEIN"/>
    <property type="match status" value="1"/>
</dbReference>
<evidence type="ECO:0000256" key="4">
    <source>
        <dbReference type="SAM" id="MobiDB-lite"/>
    </source>
</evidence>
<protein>
    <recommendedName>
        <fullName evidence="5">SH3 domain-containing protein</fullName>
    </recommendedName>
</protein>
<dbReference type="EMBL" id="SCKG01000135">
    <property type="protein sequence ID" value="TDG95817.1"/>
    <property type="molecule type" value="Genomic_DNA"/>
</dbReference>
<sequence>MATTSSLLSRGLGLVLVEFQYEYQGRDGALVSIKPNERYVLLAKSNDHWWQVQSDHDRGSKPFYIPAKYVKELPPDVPSPLDFHPPSPSPDPVLLPAAAPVPVPVPVPVPKTLDQ</sequence>
<dbReference type="InterPro" id="IPR001452">
    <property type="entry name" value="SH3_domain"/>
</dbReference>
<evidence type="ECO:0000313" key="6">
    <source>
        <dbReference type="EMBL" id="TDG95817.1"/>
    </source>
</evidence>
<dbReference type="InterPro" id="IPR050729">
    <property type="entry name" value="Rho-GAP"/>
</dbReference>
<dbReference type="GO" id="GO:0005096">
    <property type="term" value="F:GTPase activator activity"/>
    <property type="evidence" value="ECO:0007669"/>
    <property type="project" value="UniProtKB-KW"/>
</dbReference>
<dbReference type="PROSITE" id="PS50002">
    <property type="entry name" value="SH3"/>
    <property type="match status" value="1"/>
</dbReference>
<gene>
    <name evidence="6" type="ORF">EPR50_G00245000</name>
</gene>
<feature type="non-terminal residue" evidence="6">
    <location>
        <position position="115"/>
    </location>
</feature>
<dbReference type="Proteomes" id="UP000295070">
    <property type="component" value="Unassembled WGS sequence"/>
</dbReference>